<dbReference type="Proteomes" id="UP000292209">
    <property type="component" value="Unassembled WGS sequence"/>
</dbReference>
<dbReference type="AlphaFoldDB" id="A0A4V2F694"/>
<protein>
    <submittedName>
        <fullName evidence="1">Uncharacterized protein</fullName>
    </submittedName>
</protein>
<dbReference type="RefSeq" id="WP_130274606.1">
    <property type="nucleotide sequence ID" value="NZ_SGXG01000001.1"/>
</dbReference>
<organism evidence="1 2">
    <name type="scientific">Cecembia calidifontis</name>
    <dbReference type="NCBI Taxonomy" id="1187080"/>
    <lineage>
        <taxon>Bacteria</taxon>
        <taxon>Pseudomonadati</taxon>
        <taxon>Bacteroidota</taxon>
        <taxon>Cytophagia</taxon>
        <taxon>Cytophagales</taxon>
        <taxon>Cyclobacteriaceae</taxon>
        <taxon>Cecembia</taxon>
    </lineage>
</organism>
<proteinExistence type="predicted"/>
<evidence type="ECO:0000313" key="1">
    <source>
        <dbReference type="EMBL" id="RZS95529.1"/>
    </source>
</evidence>
<dbReference type="EMBL" id="SGXG01000001">
    <property type="protein sequence ID" value="RZS95529.1"/>
    <property type="molecule type" value="Genomic_DNA"/>
</dbReference>
<gene>
    <name evidence="1" type="ORF">BC751_1062</name>
</gene>
<name>A0A4V2F694_9BACT</name>
<comment type="caution">
    <text evidence="1">The sequence shown here is derived from an EMBL/GenBank/DDBJ whole genome shotgun (WGS) entry which is preliminary data.</text>
</comment>
<evidence type="ECO:0000313" key="2">
    <source>
        <dbReference type="Proteomes" id="UP000292209"/>
    </source>
</evidence>
<dbReference type="OrthoDB" id="1149088at2"/>
<accession>A0A4V2F694</accession>
<dbReference type="Pfam" id="PF22264">
    <property type="entry name" value="DUF6952"/>
    <property type="match status" value="1"/>
</dbReference>
<dbReference type="InterPro" id="IPR053810">
    <property type="entry name" value="DUF6952"/>
</dbReference>
<reference evidence="1 2" key="1">
    <citation type="submission" date="2019-02" db="EMBL/GenBank/DDBJ databases">
        <title>Genomic Encyclopedia of Archaeal and Bacterial Type Strains, Phase II (KMG-II): from individual species to whole genera.</title>
        <authorList>
            <person name="Goeker M."/>
        </authorList>
    </citation>
    <scope>NUCLEOTIDE SEQUENCE [LARGE SCALE GENOMIC DNA]</scope>
    <source>
        <strain evidence="1 2">DSM 21411</strain>
    </source>
</reference>
<keyword evidence="2" id="KW-1185">Reference proteome</keyword>
<sequence>MRLPIIKHVLGFIEANDEDWVNETIELLENLTEIPSLKDEELEVIGELLSNLYGSLEVNKMIKDGMDKKEAMNAFMKRVTGSIDK</sequence>